<name>W4LVQ1_ENTF1</name>
<reference evidence="1 2" key="1">
    <citation type="journal article" date="2014" name="Nature">
        <title>An environmental bacterial taxon with a large and distinct metabolic repertoire.</title>
        <authorList>
            <person name="Wilson M.C."/>
            <person name="Mori T."/>
            <person name="Ruckert C."/>
            <person name="Uria A.R."/>
            <person name="Helf M.J."/>
            <person name="Takada K."/>
            <person name="Gernert C."/>
            <person name="Steffens U.A."/>
            <person name="Heycke N."/>
            <person name="Schmitt S."/>
            <person name="Rinke C."/>
            <person name="Helfrich E.J."/>
            <person name="Brachmann A.O."/>
            <person name="Gurgui C."/>
            <person name="Wakimoto T."/>
            <person name="Kracht M."/>
            <person name="Crusemann M."/>
            <person name="Hentschel U."/>
            <person name="Abe I."/>
            <person name="Matsunaga S."/>
            <person name="Kalinowski J."/>
            <person name="Takeyama H."/>
            <person name="Piel J."/>
        </authorList>
    </citation>
    <scope>NUCLEOTIDE SEQUENCE [LARGE SCALE GENOMIC DNA]</scope>
    <source>
        <strain evidence="2">TSY1</strain>
    </source>
</reference>
<gene>
    <name evidence="1" type="ORF">ETSY1_05215</name>
</gene>
<organism evidence="1 2">
    <name type="scientific">Entotheonella factor</name>
    <dbReference type="NCBI Taxonomy" id="1429438"/>
    <lineage>
        <taxon>Bacteria</taxon>
        <taxon>Pseudomonadati</taxon>
        <taxon>Nitrospinota/Tectimicrobiota group</taxon>
        <taxon>Candidatus Tectimicrobiota</taxon>
        <taxon>Candidatus Entotheonellia</taxon>
        <taxon>Candidatus Entotheonellales</taxon>
        <taxon>Candidatus Entotheonellaceae</taxon>
        <taxon>Candidatus Entotheonella</taxon>
    </lineage>
</organism>
<dbReference type="HOGENOM" id="CLU_3248785_0_0_7"/>
<protein>
    <submittedName>
        <fullName evidence="1">Uncharacterized protein</fullName>
    </submittedName>
</protein>
<keyword evidence="2" id="KW-1185">Reference proteome</keyword>
<proteinExistence type="predicted"/>
<dbReference type="Proteomes" id="UP000019141">
    <property type="component" value="Unassembled WGS sequence"/>
</dbReference>
<dbReference type="EMBL" id="AZHW01000184">
    <property type="protein sequence ID" value="ETX01980.1"/>
    <property type="molecule type" value="Genomic_DNA"/>
</dbReference>
<comment type="caution">
    <text evidence="1">The sequence shown here is derived from an EMBL/GenBank/DDBJ whole genome shotgun (WGS) entry which is preliminary data.</text>
</comment>
<evidence type="ECO:0000313" key="2">
    <source>
        <dbReference type="Proteomes" id="UP000019141"/>
    </source>
</evidence>
<sequence length="42" mass="4675">MANLLYKVPNLSTYGPLQHGEGLKISWRFAGDFMGQAEPSHL</sequence>
<dbReference type="AlphaFoldDB" id="W4LVQ1"/>
<accession>W4LVQ1</accession>
<evidence type="ECO:0000313" key="1">
    <source>
        <dbReference type="EMBL" id="ETX01980.1"/>
    </source>
</evidence>